<dbReference type="InterPro" id="IPR001841">
    <property type="entry name" value="Znf_RING"/>
</dbReference>
<dbReference type="CDD" id="cd02231">
    <property type="entry name" value="cupin_BLL6423-like"/>
    <property type="match status" value="1"/>
</dbReference>
<feature type="region of interest" description="Disordered" evidence="2">
    <location>
        <begin position="638"/>
        <end position="659"/>
    </location>
</feature>
<dbReference type="SUPFAM" id="SSF57850">
    <property type="entry name" value="RING/U-box"/>
    <property type="match status" value="1"/>
</dbReference>
<keyword evidence="1" id="KW-0863">Zinc-finger</keyword>
<dbReference type="Proteomes" id="UP000722485">
    <property type="component" value="Unassembled WGS sequence"/>
</dbReference>
<gene>
    <name evidence="4" type="ORF">G7Z17_g6404</name>
</gene>
<evidence type="ECO:0000256" key="2">
    <source>
        <dbReference type="SAM" id="MobiDB-lite"/>
    </source>
</evidence>
<evidence type="ECO:0000313" key="5">
    <source>
        <dbReference type="Proteomes" id="UP000722485"/>
    </source>
</evidence>
<dbReference type="GO" id="GO:0008270">
    <property type="term" value="F:zinc ion binding"/>
    <property type="evidence" value="ECO:0007669"/>
    <property type="project" value="UniProtKB-KW"/>
</dbReference>
<organism evidence="4 5">
    <name type="scientific">Cylindrodendrum hubeiense</name>
    <dbReference type="NCBI Taxonomy" id="595255"/>
    <lineage>
        <taxon>Eukaryota</taxon>
        <taxon>Fungi</taxon>
        <taxon>Dikarya</taxon>
        <taxon>Ascomycota</taxon>
        <taxon>Pezizomycotina</taxon>
        <taxon>Sordariomycetes</taxon>
        <taxon>Hypocreomycetidae</taxon>
        <taxon>Hypocreales</taxon>
        <taxon>Nectriaceae</taxon>
        <taxon>Cylindrodendrum</taxon>
    </lineage>
</organism>
<proteinExistence type="predicted"/>
<name>A0A9P5HD79_9HYPO</name>
<dbReference type="SMART" id="SM00184">
    <property type="entry name" value="RING"/>
    <property type="match status" value="1"/>
</dbReference>
<dbReference type="InterPro" id="IPR011051">
    <property type="entry name" value="RmlC_Cupin_sf"/>
</dbReference>
<keyword evidence="1" id="KW-0862">Zinc</keyword>
<feature type="compositionally biased region" description="Basic and acidic residues" evidence="2">
    <location>
        <begin position="401"/>
        <end position="415"/>
    </location>
</feature>
<feature type="region of interest" description="Disordered" evidence="2">
    <location>
        <begin position="324"/>
        <end position="445"/>
    </location>
</feature>
<dbReference type="Gene3D" id="2.60.120.10">
    <property type="entry name" value="Jelly Rolls"/>
    <property type="match status" value="1"/>
</dbReference>
<evidence type="ECO:0000256" key="1">
    <source>
        <dbReference type="PROSITE-ProRule" id="PRU00175"/>
    </source>
</evidence>
<feature type="region of interest" description="Disordered" evidence="2">
    <location>
        <begin position="538"/>
        <end position="599"/>
    </location>
</feature>
<feature type="compositionally biased region" description="Low complexity" evidence="2">
    <location>
        <begin position="209"/>
        <end position="220"/>
    </location>
</feature>
<dbReference type="Gene3D" id="3.30.40.10">
    <property type="entry name" value="Zinc/RING finger domain, C3HC4 (zinc finger)"/>
    <property type="match status" value="1"/>
</dbReference>
<reference evidence="4" key="1">
    <citation type="submission" date="2020-03" db="EMBL/GenBank/DDBJ databases">
        <title>Draft Genome Sequence of Cylindrodendrum hubeiense.</title>
        <authorList>
            <person name="Buettner E."/>
            <person name="Kellner H."/>
        </authorList>
    </citation>
    <scope>NUCLEOTIDE SEQUENCE</scope>
    <source>
        <strain evidence="4">IHI 201604</strain>
    </source>
</reference>
<accession>A0A9P5HD79</accession>
<sequence length="725" mass="78535">MSTKELTHPKRFITENNAEGKAVFSTQIPEELPAKVIDCGDKFFLGYTTNERPVDINDNKDVDTYSNYLANPPGIVIPGGTVLRYVDIRPGGVSPMHRTVSLDYGVVVEGQVIIRLDSGESRLMQRGDVTIQRGTMHEWENASKTEWARMMYVLQDSKPLIAGGKSLGEEYGEGMGDLPAIAVAVASGPLGASRPLPSGDSGAYEALVNSDSESSNSFADSEPDHNPDPCPWRTTQFHDQECSLFFDCPSHIVERSLSAAGSIHEGAVHEDGSMPDPDPASDGGDQNDRGAILISESAQRDDDIYDAQQSPDLEEIHSRALTAEIIDPATPTETTDAFTGSNDLMNALPALPITPTQDEDTSGSRSGADAGSEPTNIPLDQTEGHPGSGGEVERGLPGLPELRRERTPVSRERMDAPLPSPRRTSSAVLPPLPPPPQGEVEGSTTSECLVSSCANITAGNVEELSATRVRRTGSSFRISTSFGFLVQITSAKPRYIDGHVTTVFTSTIPEQCRGPIWDFARVKSTWRNLRSWNWHRRISGTQGSGSAHGSSSRRARSGTHQTPIERLLSGGSSSSYPNRYSPHSEVASSSQQRALPPTPQIAEEDECPICHRELPSQGLPNSEALRESHITTCIQTHSTYGTPRSGDEAAAPPAAPRRTGMYTYPATEKDCIDDAECTICLEEFTVGVPMARLECLCRFHRSCISAWFVNHPGRCPVHQHDGFGY</sequence>
<dbReference type="PANTHER" id="PTHR36156:SF3">
    <property type="entry name" value="CUPIN 2 CONSERVED BARREL DOMAIN-CONTAINING PROTEIN"/>
    <property type="match status" value="1"/>
</dbReference>
<dbReference type="AlphaFoldDB" id="A0A9P5HD79"/>
<protein>
    <recommendedName>
        <fullName evidence="3">RING-type domain-containing protein</fullName>
    </recommendedName>
</protein>
<dbReference type="Pfam" id="PF13639">
    <property type="entry name" value="zf-RING_2"/>
    <property type="match status" value="1"/>
</dbReference>
<dbReference type="PANTHER" id="PTHR36156">
    <property type="entry name" value="SLR2101 PROTEIN"/>
    <property type="match status" value="1"/>
</dbReference>
<dbReference type="InterPro" id="IPR047142">
    <property type="entry name" value="OryJ/VirC-like"/>
</dbReference>
<dbReference type="EMBL" id="JAANBB010000123">
    <property type="protein sequence ID" value="KAF7549392.1"/>
    <property type="molecule type" value="Genomic_DNA"/>
</dbReference>
<evidence type="ECO:0000313" key="4">
    <source>
        <dbReference type="EMBL" id="KAF7549392.1"/>
    </source>
</evidence>
<feature type="domain" description="RING-type" evidence="3">
    <location>
        <begin position="677"/>
        <end position="719"/>
    </location>
</feature>
<feature type="compositionally biased region" description="Polar residues" evidence="2">
    <location>
        <begin position="331"/>
        <end position="344"/>
    </location>
</feature>
<dbReference type="OrthoDB" id="660555at2759"/>
<dbReference type="InterPro" id="IPR013083">
    <property type="entry name" value="Znf_RING/FYVE/PHD"/>
</dbReference>
<feature type="region of interest" description="Disordered" evidence="2">
    <location>
        <begin position="194"/>
        <end position="232"/>
    </location>
</feature>
<feature type="region of interest" description="Disordered" evidence="2">
    <location>
        <begin position="267"/>
        <end position="289"/>
    </location>
</feature>
<dbReference type="SUPFAM" id="SSF51182">
    <property type="entry name" value="RmlC-like cupins"/>
    <property type="match status" value="1"/>
</dbReference>
<comment type="caution">
    <text evidence="4">The sequence shown here is derived from an EMBL/GenBank/DDBJ whole genome shotgun (WGS) entry which is preliminary data.</text>
</comment>
<keyword evidence="1" id="KW-0479">Metal-binding</keyword>
<keyword evidence="5" id="KW-1185">Reference proteome</keyword>
<dbReference type="PROSITE" id="PS50089">
    <property type="entry name" value="ZF_RING_2"/>
    <property type="match status" value="1"/>
</dbReference>
<dbReference type="InterPro" id="IPR014710">
    <property type="entry name" value="RmlC-like_jellyroll"/>
</dbReference>
<dbReference type="CDD" id="cd16489">
    <property type="entry name" value="mRING-CH-C4HC2H_ZNRF"/>
    <property type="match status" value="1"/>
</dbReference>
<evidence type="ECO:0000259" key="3">
    <source>
        <dbReference type="PROSITE" id="PS50089"/>
    </source>
</evidence>
<feature type="compositionally biased region" description="Low complexity" evidence="2">
    <location>
        <begin position="539"/>
        <end position="550"/>
    </location>
</feature>